<comment type="similarity">
    <text evidence="1">Belongs to the bacterial ribosomal protein bL19 family.</text>
</comment>
<dbReference type="PANTHER" id="PTHR15680">
    <property type="entry name" value="RIBOSOMAL PROTEIN L19"/>
    <property type="match status" value="1"/>
</dbReference>
<evidence type="ECO:0000313" key="5">
    <source>
        <dbReference type="Proteomes" id="UP000007014"/>
    </source>
</evidence>
<sequence>MNTLLRATRALLASYRRPHRTSAETNWLRDNAPYVPPDNTLPRYPKRKNPVKRAKSLLQTLQQEECTRLVNSGEARHGDLLRNIQAGDVVELKLRTSMTDPGAPLRTLVGLCIAARHRSVNSSFLIRNVYDGVAVEHSIMAYSPWIQSARILEQRKYNRNKLYYLRSRPLRESLVRIGASSTDSTSTANEDTP</sequence>
<dbReference type="RefSeq" id="XP_005535679.1">
    <property type="nucleotide sequence ID" value="XM_005535622.1"/>
</dbReference>
<evidence type="ECO:0000256" key="2">
    <source>
        <dbReference type="ARBA" id="ARBA00022980"/>
    </source>
</evidence>
<dbReference type="GO" id="GO:0005762">
    <property type="term" value="C:mitochondrial large ribosomal subunit"/>
    <property type="evidence" value="ECO:0007669"/>
    <property type="project" value="TreeGrafter"/>
</dbReference>
<dbReference type="eggNOG" id="ENOG502SG8I">
    <property type="taxonomic scope" value="Eukaryota"/>
</dbReference>
<dbReference type="KEGG" id="cme:CYME_CME190C"/>
<keyword evidence="3" id="KW-0687">Ribonucleoprotein</keyword>
<proteinExistence type="inferred from homology"/>
<reference evidence="4 5" key="1">
    <citation type="journal article" date="2004" name="Nature">
        <title>Genome sequence of the ultrasmall unicellular red alga Cyanidioschyzon merolae 10D.</title>
        <authorList>
            <person name="Matsuzaki M."/>
            <person name="Misumi O."/>
            <person name="Shin-i T."/>
            <person name="Maruyama S."/>
            <person name="Takahara M."/>
            <person name="Miyagishima S."/>
            <person name="Mori T."/>
            <person name="Nishida K."/>
            <person name="Yagisawa F."/>
            <person name="Nishida K."/>
            <person name="Yoshida Y."/>
            <person name="Nishimura Y."/>
            <person name="Nakao S."/>
            <person name="Kobayashi T."/>
            <person name="Momoyama Y."/>
            <person name="Higashiyama T."/>
            <person name="Minoda A."/>
            <person name="Sano M."/>
            <person name="Nomoto H."/>
            <person name="Oishi K."/>
            <person name="Hayashi H."/>
            <person name="Ohta F."/>
            <person name="Nishizaka S."/>
            <person name="Haga S."/>
            <person name="Miura S."/>
            <person name="Morishita T."/>
            <person name="Kabeya Y."/>
            <person name="Terasawa K."/>
            <person name="Suzuki Y."/>
            <person name="Ishii Y."/>
            <person name="Asakawa S."/>
            <person name="Takano H."/>
            <person name="Ohta N."/>
            <person name="Kuroiwa H."/>
            <person name="Tanaka K."/>
            <person name="Shimizu N."/>
            <person name="Sugano S."/>
            <person name="Sato N."/>
            <person name="Nozaki H."/>
            <person name="Ogasawara N."/>
            <person name="Kohara Y."/>
            <person name="Kuroiwa T."/>
        </authorList>
    </citation>
    <scope>NUCLEOTIDE SEQUENCE [LARGE SCALE GENOMIC DNA]</scope>
    <source>
        <strain evidence="4 5">10D</strain>
    </source>
</reference>
<accession>M1VFQ1</accession>
<dbReference type="STRING" id="280699.M1VFQ1"/>
<dbReference type="InterPro" id="IPR038657">
    <property type="entry name" value="Ribosomal_bL19_sf"/>
</dbReference>
<dbReference type="AlphaFoldDB" id="M1VFQ1"/>
<dbReference type="Gene3D" id="2.30.30.790">
    <property type="match status" value="1"/>
</dbReference>
<dbReference type="EMBL" id="AP006487">
    <property type="protein sequence ID" value="BAM79393.1"/>
    <property type="molecule type" value="Genomic_DNA"/>
</dbReference>
<dbReference type="InterPro" id="IPR008991">
    <property type="entry name" value="Translation_prot_SH3-like_sf"/>
</dbReference>
<evidence type="ECO:0000256" key="3">
    <source>
        <dbReference type="ARBA" id="ARBA00023274"/>
    </source>
</evidence>
<name>M1VFQ1_CYAM1</name>
<dbReference type="InterPro" id="IPR001857">
    <property type="entry name" value="Ribosomal_bL19"/>
</dbReference>
<dbReference type="GeneID" id="16992930"/>
<dbReference type="OrthoDB" id="5945at2759"/>
<dbReference type="OMA" id="RNHIAEC"/>
<keyword evidence="5" id="KW-1185">Reference proteome</keyword>
<dbReference type="PANTHER" id="PTHR15680:SF9">
    <property type="entry name" value="LARGE RIBOSOMAL SUBUNIT PROTEIN BL19M"/>
    <property type="match status" value="1"/>
</dbReference>
<keyword evidence="2 4" id="KW-0689">Ribosomal protein</keyword>
<dbReference type="Pfam" id="PF01245">
    <property type="entry name" value="Ribosomal_L19"/>
    <property type="match status" value="1"/>
</dbReference>
<dbReference type="Proteomes" id="UP000007014">
    <property type="component" value="Chromosome 5"/>
</dbReference>
<dbReference type="GO" id="GO:0006412">
    <property type="term" value="P:translation"/>
    <property type="evidence" value="ECO:0007669"/>
    <property type="project" value="InterPro"/>
</dbReference>
<gene>
    <name evidence="4" type="ORF">CYME_CME190C</name>
</gene>
<dbReference type="Gramene" id="CME190CT">
    <property type="protein sequence ID" value="CME190CT"/>
    <property type="gene ID" value="CME190C"/>
</dbReference>
<dbReference type="GO" id="GO:0003735">
    <property type="term" value="F:structural constituent of ribosome"/>
    <property type="evidence" value="ECO:0007669"/>
    <property type="project" value="InterPro"/>
</dbReference>
<evidence type="ECO:0000256" key="1">
    <source>
        <dbReference type="ARBA" id="ARBA00005781"/>
    </source>
</evidence>
<evidence type="ECO:0000313" key="4">
    <source>
        <dbReference type="EMBL" id="BAM79393.1"/>
    </source>
</evidence>
<organism evidence="4 5">
    <name type="scientific">Cyanidioschyzon merolae (strain NIES-3377 / 10D)</name>
    <name type="common">Unicellular red alga</name>
    <dbReference type="NCBI Taxonomy" id="280699"/>
    <lineage>
        <taxon>Eukaryota</taxon>
        <taxon>Rhodophyta</taxon>
        <taxon>Bangiophyceae</taxon>
        <taxon>Cyanidiales</taxon>
        <taxon>Cyanidiaceae</taxon>
        <taxon>Cyanidioschyzon</taxon>
    </lineage>
</organism>
<dbReference type="SUPFAM" id="SSF50104">
    <property type="entry name" value="Translation proteins SH3-like domain"/>
    <property type="match status" value="1"/>
</dbReference>
<protein>
    <submittedName>
        <fullName evidence="4">Mitochondrial ribosomal protein L19</fullName>
    </submittedName>
</protein>
<reference evidence="4 5" key="2">
    <citation type="journal article" date="2007" name="BMC Biol.">
        <title>A 100%-complete sequence reveals unusually simple genomic features in the hot-spring red alga Cyanidioschyzon merolae.</title>
        <authorList>
            <person name="Nozaki H."/>
            <person name="Takano H."/>
            <person name="Misumi O."/>
            <person name="Terasawa K."/>
            <person name="Matsuzaki M."/>
            <person name="Maruyama S."/>
            <person name="Nishida K."/>
            <person name="Yagisawa F."/>
            <person name="Yoshida Y."/>
            <person name="Fujiwara T."/>
            <person name="Takio S."/>
            <person name="Tamura K."/>
            <person name="Chung S.J."/>
            <person name="Nakamura S."/>
            <person name="Kuroiwa H."/>
            <person name="Tanaka K."/>
            <person name="Sato N."/>
            <person name="Kuroiwa T."/>
        </authorList>
    </citation>
    <scope>NUCLEOTIDE SEQUENCE [LARGE SCALE GENOMIC DNA]</scope>
    <source>
        <strain evidence="4 5">10D</strain>
    </source>
</reference>
<dbReference type="HOGENOM" id="CLU_1410668_0_0_1"/>